<evidence type="ECO:0000256" key="2">
    <source>
        <dbReference type="ARBA" id="ARBA00029447"/>
    </source>
</evidence>
<dbReference type="SUPFAM" id="SSF58104">
    <property type="entry name" value="Methyl-accepting chemotaxis protein (MCP) signaling domain"/>
    <property type="match status" value="1"/>
</dbReference>
<accession>A0ABX7S9D5</accession>
<keyword evidence="5" id="KW-0472">Membrane</keyword>
<feature type="coiled-coil region" evidence="4">
    <location>
        <begin position="632"/>
        <end position="666"/>
    </location>
</feature>
<name>A0ABX7S9D5_9BACT</name>
<feature type="transmembrane region" description="Helical" evidence="5">
    <location>
        <begin position="7"/>
        <end position="27"/>
    </location>
</feature>
<evidence type="ECO:0000313" key="8">
    <source>
        <dbReference type="Proteomes" id="UP000671862"/>
    </source>
</evidence>
<dbReference type="InterPro" id="IPR004089">
    <property type="entry name" value="MCPsignal_dom"/>
</dbReference>
<dbReference type="EMBL" id="CP071446">
    <property type="protein sequence ID" value="QTA38558.1"/>
    <property type="molecule type" value="Genomic_DNA"/>
</dbReference>
<keyword evidence="1 3" id="KW-0807">Transducer</keyword>
<keyword evidence="5" id="KW-1133">Transmembrane helix</keyword>
<gene>
    <name evidence="7" type="ORF">JYK00_03325</name>
</gene>
<dbReference type="SMART" id="SM00283">
    <property type="entry name" value="MA"/>
    <property type="match status" value="1"/>
</dbReference>
<dbReference type="PROSITE" id="PS50111">
    <property type="entry name" value="CHEMOTAXIS_TRANSDUC_2"/>
    <property type="match status" value="1"/>
</dbReference>
<organism evidence="7 8">
    <name type="scientific">Thermosipho ferrireducens</name>
    <dbReference type="NCBI Taxonomy" id="2571116"/>
    <lineage>
        <taxon>Bacteria</taxon>
        <taxon>Thermotogati</taxon>
        <taxon>Thermotogota</taxon>
        <taxon>Thermotogae</taxon>
        <taxon>Thermotogales</taxon>
        <taxon>Fervidobacteriaceae</taxon>
        <taxon>Thermosipho</taxon>
    </lineage>
</organism>
<comment type="similarity">
    <text evidence="2">Belongs to the methyl-accepting chemotaxis (MCP) protein family.</text>
</comment>
<feature type="domain" description="Methyl-accepting transducer" evidence="6">
    <location>
        <begin position="491"/>
        <end position="713"/>
    </location>
</feature>
<reference evidence="7 8" key="1">
    <citation type="submission" date="2021-03" db="EMBL/GenBank/DDBJ databases">
        <title>Thermosipho ferrireducens sp.nov., an anaerobic thermophilic iron-reducing bacterium isolated from a deep-sea hydrothermal sulfide deposits.</title>
        <authorList>
            <person name="Zeng X."/>
            <person name="Chen Y."/>
            <person name="Shao Z."/>
        </authorList>
    </citation>
    <scope>NUCLEOTIDE SEQUENCE [LARGE SCALE GENOMIC DNA]</scope>
    <source>
        <strain evidence="7 8">JL129W03</strain>
    </source>
</reference>
<dbReference type="InterPro" id="IPR004090">
    <property type="entry name" value="Chemotax_Me-accpt_rcpt"/>
</dbReference>
<evidence type="ECO:0000256" key="3">
    <source>
        <dbReference type="PROSITE-ProRule" id="PRU00284"/>
    </source>
</evidence>
<evidence type="ECO:0000256" key="5">
    <source>
        <dbReference type="SAM" id="Phobius"/>
    </source>
</evidence>
<keyword evidence="4" id="KW-0175">Coiled coil</keyword>
<dbReference type="PANTHER" id="PTHR32089">
    <property type="entry name" value="METHYL-ACCEPTING CHEMOTAXIS PROTEIN MCPB"/>
    <property type="match status" value="1"/>
</dbReference>
<keyword evidence="5" id="KW-0812">Transmembrane</keyword>
<evidence type="ECO:0000256" key="4">
    <source>
        <dbReference type="SAM" id="Coils"/>
    </source>
</evidence>
<evidence type="ECO:0000313" key="7">
    <source>
        <dbReference type="EMBL" id="QTA38558.1"/>
    </source>
</evidence>
<sequence>MSFRTKLFVLAIILVTIPLLFITYINLKIVDTQLFSMQKGIQSKVDYVKNTYDSYIASFKTNLEKQAETFSDEVKMLIKEQEKKLQQTFDEVYYKAILKQAKSTHETVINLIKQRANLVINVAQVAAAADENVNAANERNLSLTERKSLMFPYVEKLNLDYAGLWIVDTKPPKIKSKPNVKLSNGKYVIEYAKSTGSGANAKFYKKPPYLEKLSNELSKMISGTSVYPVSFIFPAKDSFFLISAIAVMHPQLGNTVNGFVIMVDKIDNKFLDYVKSISNAEITIYSNNLSVVTTKVDNSGKRVVGRSLEKLKNNIVRILGKDYLIQRDDFVYSGERIGIVEVAVPFEKVNVSVNIPEPKPLQLPSFESPKVAIELSLDSSQLVRINIMVTGIILAVAIIAVIIFTRNLSSQIEFSKTIIEKLSEGVFVDTENIKASGEFQVMIDSIKILSKKFEEFAKRLLEDSKNLDGEVNDLTSLSELLVEVSDDFSMTLSKFRNRASELVNNFNQVKDSTRNAEYATEEVTKNLESLIENIRETESSVLNNSKLIEEMSESISNSLEIFERFSEYVRETIERFKDMKEEMAKIQSIASQTNLLALNAAIEAARAGEAGKGFAVVADEVMKLSVEINNVSKNLVEDMVEYTTNLEELKEVYSNSQRNFEKLSNAKKVFISNFESIIDNVQNVGRETKVVSQTLEKTRSAFEDMIEASENATETVEGLVSEMGSVESEFKNLQKFSESLKKVVTDIERISKELSDIAKWFKIV</sequence>
<dbReference type="Gene3D" id="1.10.287.950">
    <property type="entry name" value="Methyl-accepting chemotaxis protein"/>
    <property type="match status" value="1"/>
</dbReference>
<dbReference type="Pfam" id="PF00015">
    <property type="entry name" value="MCPsignal"/>
    <property type="match status" value="1"/>
</dbReference>
<dbReference type="RefSeq" id="WP_207567275.1">
    <property type="nucleotide sequence ID" value="NZ_CP071446.1"/>
</dbReference>
<feature type="transmembrane region" description="Helical" evidence="5">
    <location>
        <begin position="385"/>
        <end position="405"/>
    </location>
</feature>
<evidence type="ECO:0000256" key="1">
    <source>
        <dbReference type="ARBA" id="ARBA00023224"/>
    </source>
</evidence>
<dbReference type="PRINTS" id="PR00260">
    <property type="entry name" value="CHEMTRNSDUCR"/>
</dbReference>
<dbReference type="Proteomes" id="UP000671862">
    <property type="component" value="Chromosome"/>
</dbReference>
<keyword evidence="8" id="KW-1185">Reference proteome</keyword>
<evidence type="ECO:0000259" key="6">
    <source>
        <dbReference type="PROSITE" id="PS50111"/>
    </source>
</evidence>
<protein>
    <submittedName>
        <fullName evidence="7">Methyl-accepting chemotaxis protein</fullName>
    </submittedName>
</protein>
<dbReference type="PANTHER" id="PTHR32089:SF112">
    <property type="entry name" value="LYSOZYME-LIKE PROTEIN-RELATED"/>
    <property type="match status" value="1"/>
</dbReference>
<proteinExistence type="inferred from homology"/>